<gene>
    <name evidence="5" type="ORF">SAMN04488567_3620</name>
</gene>
<dbReference type="SUPFAM" id="SSF75516">
    <property type="entry name" value="Pheromone-binding domain of LuxR-like quorum-sensing transcription factors"/>
    <property type="match status" value="1"/>
</dbReference>
<keyword evidence="2" id="KW-0238">DNA-binding</keyword>
<accession>A0A1G7J2M8</accession>
<dbReference type="EMBL" id="FNAT01000008">
    <property type="protein sequence ID" value="SDF19123.1"/>
    <property type="molecule type" value="Genomic_DNA"/>
</dbReference>
<feature type="domain" description="Transcription factor LuxR-like autoinducer-binding" evidence="4">
    <location>
        <begin position="32"/>
        <end position="133"/>
    </location>
</feature>
<evidence type="ECO:0000256" key="3">
    <source>
        <dbReference type="ARBA" id="ARBA00023163"/>
    </source>
</evidence>
<reference evidence="6" key="1">
    <citation type="submission" date="2016-10" db="EMBL/GenBank/DDBJ databases">
        <authorList>
            <person name="Varghese N."/>
            <person name="Submissions S."/>
        </authorList>
    </citation>
    <scope>NUCLEOTIDE SEQUENCE [LARGE SCALE GENOMIC DNA]</scope>
    <source>
        <strain evidence="6">DSM 21424</strain>
    </source>
</reference>
<dbReference type="STRING" id="521013.SAMN04488567_3620"/>
<dbReference type="Pfam" id="PF03472">
    <property type="entry name" value="Autoind_bind"/>
    <property type="match status" value="1"/>
</dbReference>
<keyword evidence="6" id="KW-1185">Reference proteome</keyword>
<protein>
    <submittedName>
        <fullName evidence="5">Autoinducer binding domain-containing protein</fullName>
    </submittedName>
</protein>
<dbReference type="OrthoDB" id="7826109at2"/>
<proteinExistence type="predicted"/>
<dbReference type="InterPro" id="IPR005143">
    <property type="entry name" value="TF_LuxR_autoind-bd_dom"/>
</dbReference>
<dbReference type="AlphaFoldDB" id="A0A1G7J2M8"/>
<dbReference type="InterPro" id="IPR036693">
    <property type="entry name" value="TF_LuxR_autoind-bd_dom_sf"/>
</dbReference>
<dbReference type="Gene3D" id="3.30.450.80">
    <property type="entry name" value="Transcription factor LuxR-like, autoinducer-binding domain"/>
    <property type="match status" value="1"/>
</dbReference>
<keyword evidence="1" id="KW-0805">Transcription regulation</keyword>
<dbReference type="RefSeq" id="WP_090114313.1">
    <property type="nucleotide sequence ID" value="NZ_FNAT01000008.1"/>
</dbReference>
<evidence type="ECO:0000256" key="2">
    <source>
        <dbReference type="ARBA" id="ARBA00023125"/>
    </source>
</evidence>
<sequence>MDAGKLVIAALARLVEIAPAGFAIGLHVRFTAATYMFESYPQAWRDLYAREGMLMRDPTVLWAMHHAGAKPWEELAEIDGAGVLSRAREFGVIHGHTRSIHENGDISFGGLARSDRPFTAAEIDEIGEILQQMHDATARRQTLGTGLSARLRDMAVVMTERGTEG</sequence>
<dbReference type="GO" id="GO:0003677">
    <property type="term" value="F:DNA binding"/>
    <property type="evidence" value="ECO:0007669"/>
    <property type="project" value="UniProtKB-KW"/>
</dbReference>
<keyword evidence="3" id="KW-0804">Transcription</keyword>
<evidence type="ECO:0000259" key="4">
    <source>
        <dbReference type="Pfam" id="PF03472"/>
    </source>
</evidence>
<evidence type="ECO:0000256" key="1">
    <source>
        <dbReference type="ARBA" id="ARBA00023015"/>
    </source>
</evidence>
<name>A0A1G7J2M8_9RHOB</name>
<evidence type="ECO:0000313" key="6">
    <source>
        <dbReference type="Proteomes" id="UP000198922"/>
    </source>
</evidence>
<organism evidence="5 6">
    <name type="scientific">Limimaricola pyoseonensis</name>
    <dbReference type="NCBI Taxonomy" id="521013"/>
    <lineage>
        <taxon>Bacteria</taxon>
        <taxon>Pseudomonadati</taxon>
        <taxon>Pseudomonadota</taxon>
        <taxon>Alphaproteobacteria</taxon>
        <taxon>Rhodobacterales</taxon>
        <taxon>Paracoccaceae</taxon>
        <taxon>Limimaricola</taxon>
    </lineage>
</organism>
<evidence type="ECO:0000313" key="5">
    <source>
        <dbReference type="EMBL" id="SDF19123.1"/>
    </source>
</evidence>
<dbReference type="Proteomes" id="UP000198922">
    <property type="component" value="Unassembled WGS sequence"/>
</dbReference>